<dbReference type="GO" id="GO:0005829">
    <property type="term" value="C:cytosol"/>
    <property type="evidence" value="ECO:0007669"/>
    <property type="project" value="UniProtKB-SubCell"/>
</dbReference>
<dbReference type="PANTHER" id="PTHR23429:SF0">
    <property type="entry name" value="GLUCOSE-6-PHOSPHATE 1-DEHYDROGENASE"/>
    <property type="match status" value="1"/>
</dbReference>
<evidence type="ECO:0000259" key="11">
    <source>
        <dbReference type="Pfam" id="PF00479"/>
    </source>
</evidence>
<evidence type="ECO:0000256" key="9">
    <source>
        <dbReference type="ARBA" id="ARBA00023277"/>
    </source>
</evidence>
<evidence type="ECO:0000256" key="3">
    <source>
        <dbReference type="ARBA" id="ARBA00004937"/>
    </source>
</evidence>
<dbReference type="AlphaFoldDB" id="T1GUI1"/>
<name>T1GUI1_MEGSC</name>
<evidence type="ECO:0000313" key="13">
    <source>
        <dbReference type="Proteomes" id="UP000015102"/>
    </source>
</evidence>
<evidence type="ECO:0000256" key="6">
    <source>
        <dbReference type="ARBA" id="ARBA00022526"/>
    </source>
</evidence>
<dbReference type="OMA" id="VCKMIST"/>
<keyword evidence="9" id="KW-0119">Carbohydrate metabolism</keyword>
<dbReference type="Proteomes" id="UP000015102">
    <property type="component" value="Unassembled WGS sequence"/>
</dbReference>
<comment type="subcellular location">
    <subcellularLocation>
        <location evidence="2">Cytoplasm</location>
        <location evidence="2">Cytosol</location>
    </subcellularLocation>
</comment>
<dbReference type="InterPro" id="IPR036291">
    <property type="entry name" value="NAD(P)-bd_dom_sf"/>
</dbReference>
<dbReference type="Gene3D" id="3.40.50.720">
    <property type="entry name" value="NAD(P)-binding Rossmann-like Domain"/>
    <property type="match status" value="1"/>
</dbReference>
<keyword evidence="8" id="KW-0560">Oxidoreductase</keyword>
<keyword evidence="6" id="KW-0313">Glucose metabolism</keyword>
<dbReference type="HOGENOM" id="CLU_1898638_0_0_1"/>
<protein>
    <recommendedName>
        <fullName evidence="5">Glucose-6-phosphate 1-dehydrogenase</fullName>
        <ecNumber evidence="4">1.1.1.49</ecNumber>
    </recommendedName>
</protein>
<dbReference type="STRING" id="36166.T1GUI1"/>
<evidence type="ECO:0000256" key="2">
    <source>
        <dbReference type="ARBA" id="ARBA00004514"/>
    </source>
</evidence>
<accession>T1GUI1</accession>
<dbReference type="InterPro" id="IPR001282">
    <property type="entry name" value="G6P_DH"/>
</dbReference>
<reference evidence="13" key="1">
    <citation type="submission" date="2013-02" db="EMBL/GenBank/DDBJ databases">
        <authorList>
            <person name="Hughes D."/>
        </authorList>
    </citation>
    <scope>NUCLEOTIDE SEQUENCE</scope>
    <source>
        <strain>Durham</strain>
        <strain evidence="13">NC isolate 2 -- Noor lab</strain>
    </source>
</reference>
<reference evidence="12" key="2">
    <citation type="submission" date="2015-06" db="UniProtKB">
        <authorList>
            <consortium name="EnsemblMetazoa"/>
        </authorList>
    </citation>
    <scope>IDENTIFICATION</scope>
</reference>
<evidence type="ECO:0000256" key="8">
    <source>
        <dbReference type="ARBA" id="ARBA00023002"/>
    </source>
</evidence>
<dbReference type="SUPFAM" id="SSF51735">
    <property type="entry name" value="NAD(P)-binding Rossmann-fold domains"/>
    <property type="match status" value="1"/>
</dbReference>
<feature type="domain" description="Glucose-6-phosphate dehydrogenase NAD-binding" evidence="11">
    <location>
        <begin position="10"/>
        <end position="132"/>
    </location>
</feature>
<dbReference type="GO" id="GO:0050661">
    <property type="term" value="F:NADP binding"/>
    <property type="evidence" value="ECO:0007669"/>
    <property type="project" value="InterPro"/>
</dbReference>
<evidence type="ECO:0000256" key="7">
    <source>
        <dbReference type="ARBA" id="ARBA00022857"/>
    </source>
</evidence>
<dbReference type="GO" id="GO:0006006">
    <property type="term" value="P:glucose metabolic process"/>
    <property type="evidence" value="ECO:0007669"/>
    <property type="project" value="UniProtKB-KW"/>
</dbReference>
<evidence type="ECO:0000256" key="4">
    <source>
        <dbReference type="ARBA" id="ARBA00013019"/>
    </source>
</evidence>
<dbReference type="Pfam" id="PF00479">
    <property type="entry name" value="G6PD_N"/>
    <property type="match status" value="1"/>
</dbReference>
<dbReference type="PANTHER" id="PTHR23429">
    <property type="entry name" value="GLUCOSE-6-PHOSPHATE 1-DEHYDROGENASE G6PD"/>
    <property type="match status" value="1"/>
</dbReference>
<sequence length="134" mass="15533">MNDQGNTLFIIFGASGDLARRKIYPVLWYLFRDQLLPPGTRFIGYSRSVVDKKTLAEKSKPFMKITGEEKVNLDDFWALHSFVSGSYNQDADYQKLETYLRSFGESNRIFYLALPPSVFEDVTKGIRHFCMVEK</sequence>
<dbReference type="GO" id="GO:0004345">
    <property type="term" value="F:glucose-6-phosphate dehydrogenase activity"/>
    <property type="evidence" value="ECO:0007669"/>
    <property type="project" value="UniProtKB-EC"/>
</dbReference>
<comment type="catalytic activity">
    <reaction evidence="10">
        <text>D-glucose 6-phosphate + NADP(+) = 6-phospho-D-glucono-1,5-lactone + NADPH + H(+)</text>
        <dbReference type="Rhea" id="RHEA:15841"/>
        <dbReference type="ChEBI" id="CHEBI:15378"/>
        <dbReference type="ChEBI" id="CHEBI:57783"/>
        <dbReference type="ChEBI" id="CHEBI:57955"/>
        <dbReference type="ChEBI" id="CHEBI:58349"/>
        <dbReference type="ChEBI" id="CHEBI:61548"/>
        <dbReference type="EC" id="1.1.1.49"/>
    </reaction>
    <physiologicalReaction direction="left-to-right" evidence="10">
        <dbReference type="Rhea" id="RHEA:15842"/>
    </physiologicalReaction>
</comment>
<organism evidence="12 13">
    <name type="scientific">Megaselia scalaris</name>
    <name type="common">Humpbacked fly</name>
    <name type="synonym">Phora scalaris</name>
    <dbReference type="NCBI Taxonomy" id="36166"/>
    <lineage>
        <taxon>Eukaryota</taxon>
        <taxon>Metazoa</taxon>
        <taxon>Ecdysozoa</taxon>
        <taxon>Arthropoda</taxon>
        <taxon>Hexapoda</taxon>
        <taxon>Insecta</taxon>
        <taxon>Pterygota</taxon>
        <taxon>Neoptera</taxon>
        <taxon>Endopterygota</taxon>
        <taxon>Diptera</taxon>
        <taxon>Brachycera</taxon>
        <taxon>Muscomorpha</taxon>
        <taxon>Platypezoidea</taxon>
        <taxon>Phoridae</taxon>
        <taxon>Megaseliini</taxon>
        <taxon>Megaselia</taxon>
    </lineage>
</organism>
<comment type="function">
    <text evidence="1">Cytosolic glucose-6-phosphate dehydrogenase that catalyzes the first and rate-limiting step of the oxidative branch within the pentose phosphate pathway/shunt, an alternative route to glycolysis for the dissimilation of carbohydrates and a major source of reducing power and metabolic intermediates for fatty acid and nucleic acid biosynthetic processes.</text>
</comment>
<keyword evidence="13" id="KW-1185">Reference proteome</keyword>
<dbReference type="EnsemblMetazoa" id="MESCA007394-RA">
    <property type="protein sequence ID" value="MESCA007394-PA"/>
    <property type="gene ID" value="MESCA007394"/>
</dbReference>
<dbReference type="InterPro" id="IPR022674">
    <property type="entry name" value="G6P_DH_NAD-bd"/>
</dbReference>
<evidence type="ECO:0000256" key="5">
    <source>
        <dbReference type="ARBA" id="ARBA00020444"/>
    </source>
</evidence>
<proteinExistence type="predicted"/>
<keyword evidence="7" id="KW-0521">NADP</keyword>
<dbReference type="EC" id="1.1.1.49" evidence="4"/>
<dbReference type="GO" id="GO:0009051">
    <property type="term" value="P:pentose-phosphate shunt, oxidative branch"/>
    <property type="evidence" value="ECO:0007669"/>
    <property type="project" value="TreeGrafter"/>
</dbReference>
<evidence type="ECO:0000256" key="1">
    <source>
        <dbReference type="ARBA" id="ARBA00002914"/>
    </source>
</evidence>
<dbReference type="EMBL" id="CAQQ02196135">
    <property type="status" value="NOT_ANNOTATED_CDS"/>
    <property type="molecule type" value="Genomic_DNA"/>
</dbReference>
<comment type="pathway">
    <text evidence="3">Carbohydrate degradation; pentose phosphate pathway; D-ribulose 5-phosphate from D-glucose 6-phosphate (oxidative stage): step 1/3.</text>
</comment>
<evidence type="ECO:0000256" key="10">
    <source>
        <dbReference type="ARBA" id="ARBA00047696"/>
    </source>
</evidence>
<evidence type="ECO:0000313" key="12">
    <source>
        <dbReference type="EnsemblMetazoa" id="MESCA007394-PA"/>
    </source>
</evidence>